<feature type="signal peptide" evidence="5">
    <location>
        <begin position="1"/>
        <end position="16"/>
    </location>
</feature>
<sequence>MSSFFTVLSLATAAAALIVPGLGGPYAVGYSTAVLTDSSRQDPYATIPQKRRVLVSAYLPVDASKAPCPKQTLPYMTPAVAAHYGQVAAQAGLANDTFARFEMEFCDLKKLCAKKTRGAFPVVLYDTGLGTSRSLYGVKARNLASQGYVVVTVDHPYDADIVEFPDGSVVESVPFNGTEPEIVGFQNVRVQDLSFVLAQLQTSAVRRSLFAQYPSAIDFSHAAAVGHSLGGVASVLLASQQPRFVRAGVNMDGGIHEPLLSAGSSAPTMQFGRAGHGETDPSWDALWPRLRGPAAELALANATHGTFTDVLTLAEPFMAGLPAEVVAGLKEGYGSIEPREAEKAIVGGLLAALEFAFEGKSEGVESIHDKYASLVVVRSHL</sequence>
<keyword evidence="7" id="KW-1185">Reference proteome</keyword>
<dbReference type="RefSeq" id="XP_018708323.1">
    <property type="nucleotide sequence ID" value="XM_018843873.1"/>
</dbReference>
<dbReference type="PANTHER" id="PTHR10272">
    <property type="entry name" value="PLATELET-ACTIVATING FACTOR ACETYLHYDROLASE"/>
    <property type="match status" value="1"/>
</dbReference>
<keyword evidence="2 6" id="KW-0378">Hydrolase</keyword>
<accession>A0A168E4E8</accession>
<evidence type="ECO:0000256" key="4">
    <source>
        <dbReference type="ARBA" id="ARBA00023098"/>
    </source>
</evidence>
<dbReference type="Gene3D" id="3.40.50.1820">
    <property type="entry name" value="alpha/beta hydrolase"/>
    <property type="match status" value="1"/>
</dbReference>
<keyword evidence="3" id="KW-0442">Lipid degradation</keyword>
<keyword evidence="5" id="KW-0732">Signal</keyword>
<proteinExistence type="predicted"/>
<reference evidence="6 7" key="1">
    <citation type="journal article" date="2016" name="Genome Biol. Evol.">
        <title>Divergent and convergent evolution of fungal pathogenicity.</title>
        <authorList>
            <person name="Shang Y."/>
            <person name="Xiao G."/>
            <person name="Zheng P."/>
            <person name="Cen K."/>
            <person name="Zhan S."/>
            <person name="Wang C."/>
        </authorList>
    </citation>
    <scope>NUCLEOTIDE SEQUENCE [LARGE SCALE GENOMIC DNA]</scope>
    <source>
        <strain evidence="6 7">ARSEF 2679</strain>
    </source>
</reference>
<keyword evidence="4" id="KW-0443">Lipid metabolism</keyword>
<dbReference type="STRING" id="1081104.A0A168E4E8"/>
<evidence type="ECO:0000256" key="2">
    <source>
        <dbReference type="ARBA" id="ARBA00022801"/>
    </source>
</evidence>
<evidence type="ECO:0000256" key="1">
    <source>
        <dbReference type="ARBA" id="ARBA00013201"/>
    </source>
</evidence>
<dbReference type="PANTHER" id="PTHR10272:SF14">
    <property type="entry name" value="PAF ACETYLHYDROLASE FAMILY PROTEIN"/>
    <property type="match status" value="1"/>
</dbReference>
<dbReference type="GeneID" id="30016558"/>
<comment type="caution">
    <text evidence="6">The sequence shown here is derived from an EMBL/GenBank/DDBJ whole genome shotgun (WGS) entry which is preliminary data.</text>
</comment>
<dbReference type="GO" id="GO:0003847">
    <property type="term" value="F:1-alkyl-2-acetylglycerophosphocholine esterase activity"/>
    <property type="evidence" value="ECO:0007669"/>
    <property type="project" value="UniProtKB-EC"/>
</dbReference>
<feature type="chain" id="PRO_5007896431" description="1-alkyl-2-acetylglycerophosphocholine esterase" evidence="5">
    <location>
        <begin position="17"/>
        <end position="381"/>
    </location>
</feature>
<dbReference type="EMBL" id="AZHB01000001">
    <property type="protein sequence ID" value="OAA73365.1"/>
    <property type="molecule type" value="Genomic_DNA"/>
</dbReference>
<dbReference type="Pfam" id="PF03403">
    <property type="entry name" value="PAF-AH_p_II"/>
    <property type="match status" value="1"/>
</dbReference>
<evidence type="ECO:0000256" key="5">
    <source>
        <dbReference type="SAM" id="SignalP"/>
    </source>
</evidence>
<dbReference type="Proteomes" id="UP000076744">
    <property type="component" value="Unassembled WGS sequence"/>
</dbReference>
<dbReference type="InterPro" id="IPR029058">
    <property type="entry name" value="AB_hydrolase_fold"/>
</dbReference>
<evidence type="ECO:0000313" key="6">
    <source>
        <dbReference type="EMBL" id="OAA73365.1"/>
    </source>
</evidence>
<evidence type="ECO:0000313" key="7">
    <source>
        <dbReference type="Proteomes" id="UP000076744"/>
    </source>
</evidence>
<organism evidence="6 7">
    <name type="scientific">Cordyceps fumosorosea (strain ARSEF 2679)</name>
    <name type="common">Isaria fumosorosea</name>
    <dbReference type="NCBI Taxonomy" id="1081104"/>
    <lineage>
        <taxon>Eukaryota</taxon>
        <taxon>Fungi</taxon>
        <taxon>Dikarya</taxon>
        <taxon>Ascomycota</taxon>
        <taxon>Pezizomycotina</taxon>
        <taxon>Sordariomycetes</taxon>
        <taxon>Hypocreomycetidae</taxon>
        <taxon>Hypocreales</taxon>
        <taxon>Cordycipitaceae</taxon>
        <taxon>Cordyceps</taxon>
    </lineage>
</organism>
<dbReference type="EC" id="3.1.1.47" evidence="1"/>
<gene>
    <name evidence="6" type="ORF">ISF_00266</name>
</gene>
<dbReference type="GO" id="GO:0016042">
    <property type="term" value="P:lipid catabolic process"/>
    <property type="evidence" value="ECO:0007669"/>
    <property type="project" value="UniProtKB-KW"/>
</dbReference>
<dbReference type="SUPFAM" id="SSF53474">
    <property type="entry name" value="alpha/beta-Hydrolases"/>
    <property type="match status" value="1"/>
</dbReference>
<dbReference type="OrthoDB" id="2363873at2759"/>
<evidence type="ECO:0000256" key="3">
    <source>
        <dbReference type="ARBA" id="ARBA00022963"/>
    </source>
</evidence>
<protein>
    <recommendedName>
        <fullName evidence="1">1-alkyl-2-acetylglycerophosphocholine esterase</fullName>
        <ecNumber evidence="1">3.1.1.47</ecNumber>
    </recommendedName>
</protein>
<name>A0A168E4E8_CORFA</name>
<dbReference type="AlphaFoldDB" id="A0A168E4E8"/>